<name>A0A240E670_9GAMM</name>
<dbReference type="OrthoDB" id="6694582at2"/>
<dbReference type="RefSeq" id="WP_097078505.1">
    <property type="nucleotide sequence ID" value="NZ_BAABHT010000003.1"/>
</dbReference>
<keyword evidence="1" id="KW-0812">Transmembrane</keyword>
<keyword evidence="1" id="KW-0472">Membrane</keyword>
<dbReference type="Proteomes" id="UP000219042">
    <property type="component" value="Unassembled WGS sequence"/>
</dbReference>
<keyword evidence="3" id="KW-1185">Reference proteome</keyword>
<protein>
    <submittedName>
        <fullName evidence="2">Uncharacterized protein</fullName>
    </submittedName>
</protein>
<evidence type="ECO:0000313" key="3">
    <source>
        <dbReference type="Proteomes" id="UP000219042"/>
    </source>
</evidence>
<dbReference type="EMBL" id="OANT01000002">
    <property type="protein sequence ID" value="SNX44264.1"/>
    <property type="molecule type" value="Genomic_DNA"/>
</dbReference>
<proteinExistence type="predicted"/>
<feature type="transmembrane region" description="Helical" evidence="1">
    <location>
        <begin position="256"/>
        <end position="279"/>
    </location>
</feature>
<keyword evidence="1" id="KW-1133">Transmembrane helix</keyword>
<reference evidence="3" key="1">
    <citation type="submission" date="2016-09" db="EMBL/GenBank/DDBJ databases">
        <authorList>
            <person name="Varghese N."/>
            <person name="Submissions S."/>
        </authorList>
    </citation>
    <scope>NUCLEOTIDE SEQUENCE [LARGE SCALE GENOMIC DNA]</scope>
    <source>
        <strain evidence="3">ANC 4466</strain>
    </source>
</reference>
<evidence type="ECO:0000256" key="1">
    <source>
        <dbReference type="SAM" id="Phobius"/>
    </source>
</evidence>
<feature type="transmembrane region" description="Helical" evidence="1">
    <location>
        <begin position="187"/>
        <end position="208"/>
    </location>
</feature>
<gene>
    <name evidence="2" type="ORF">SAMN05421731_102425</name>
</gene>
<feature type="transmembrane region" description="Helical" evidence="1">
    <location>
        <begin position="150"/>
        <end position="175"/>
    </location>
</feature>
<dbReference type="AlphaFoldDB" id="A0A240E670"/>
<sequence length="314" mass="35681">MEIQGNILDEFLKRLITSPASKEAIQSLLEAFEEVVKIRKCLPNFDIPYDDITEFIYQYNGDINIDDLESLMGQVEKLCIKKFPNDSSNKHPTHKCFYKFKQHIYLATTQKNYIQKISEDASKIAKQAEKDATYAKKQAGKAKKLTQGMVANYVSILGIFATIIITVFGGINLISSTVKLLEDNSRLSFLVFVVSFLMACLLTLVRMLTTWISSINRFEEKDETTLNEKEISIKAVWTWFTNTLGNIVNWSLYTKAMLFLGILIIGSLICIICNSNAVFHKNGFTEFDDMKKVHNQSTTGINININPEEKKNAP</sequence>
<organism evidence="2 3">
    <name type="scientific">Acinetobacter puyangensis</name>
    <dbReference type="NCBI Taxonomy" id="1096779"/>
    <lineage>
        <taxon>Bacteria</taxon>
        <taxon>Pseudomonadati</taxon>
        <taxon>Pseudomonadota</taxon>
        <taxon>Gammaproteobacteria</taxon>
        <taxon>Moraxellales</taxon>
        <taxon>Moraxellaceae</taxon>
        <taxon>Acinetobacter</taxon>
    </lineage>
</organism>
<evidence type="ECO:0000313" key="2">
    <source>
        <dbReference type="EMBL" id="SNX44264.1"/>
    </source>
</evidence>
<accession>A0A240E670</accession>